<organism evidence="7 8">
    <name type="scientific">Lipingzhangella halophila</name>
    <dbReference type="NCBI Taxonomy" id="1783352"/>
    <lineage>
        <taxon>Bacteria</taxon>
        <taxon>Bacillati</taxon>
        <taxon>Actinomycetota</taxon>
        <taxon>Actinomycetes</taxon>
        <taxon>Streptosporangiales</taxon>
        <taxon>Nocardiopsidaceae</taxon>
        <taxon>Lipingzhangella</taxon>
    </lineage>
</organism>
<evidence type="ECO:0000256" key="4">
    <source>
        <dbReference type="ARBA" id="ARBA00023002"/>
    </source>
</evidence>
<evidence type="ECO:0000256" key="1">
    <source>
        <dbReference type="ARBA" id="ARBA00001974"/>
    </source>
</evidence>
<reference evidence="7 8" key="1">
    <citation type="submission" date="2020-08" db="EMBL/GenBank/DDBJ databases">
        <title>Sequencing the genomes of 1000 actinobacteria strains.</title>
        <authorList>
            <person name="Klenk H.-P."/>
        </authorList>
    </citation>
    <scope>NUCLEOTIDE SEQUENCE [LARGE SCALE GENOMIC DNA]</scope>
    <source>
        <strain evidence="7 8">DSM 102030</strain>
    </source>
</reference>
<dbReference type="AlphaFoldDB" id="A0A7W7RJB6"/>
<evidence type="ECO:0000256" key="3">
    <source>
        <dbReference type="ARBA" id="ARBA00022827"/>
    </source>
</evidence>
<dbReference type="InterPro" id="IPR023753">
    <property type="entry name" value="FAD/NAD-binding_dom"/>
</dbReference>
<evidence type="ECO:0000313" key="8">
    <source>
        <dbReference type="Proteomes" id="UP000523007"/>
    </source>
</evidence>
<feature type="domain" description="Reductase C-terminal" evidence="6">
    <location>
        <begin position="320"/>
        <end position="383"/>
    </location>
</feature>
<dbReference type="PRINTS" id="PR00411">
    <property type="entry name" value="PNDRDTASEI"/>
</dbReference>
<keyword evidence="2" id="KW-0285">Flavoprotein</keyword>
<dbReference type="Pfam" id="PF07992">
    <property type="entry name" value="Pyr_redox_2"/>
    <property type="match status" value="1"/>
</dbReference>
<dbReference type="GO" id="GO:0016651">
    <property type="term" value="F:oxidoreductase activity, acting on NAD(P)H"/>
    <property type="evidence" value="ECO:0007669"/>
    <property type="project" value="TreeGrafter"/>
</dbReference>
<dbReference type="Gene3D" id="3.30.390.30">
    <property type="match status" value="1"/>
</dbReference>
<name>A0A7W7RJB6_9ACTN</name>
<dbReference type="PANTHER" id="PTHR43557">
    <property type="entry name" value="APOPTOSIS-INDUCING FACTOR 1"/>
    <property type="match status" value="1"/>
</dbReference>
<keyword evidence="4" id="KW-0560">Oxidoreductase</keyword>
<dbReference type="Pfam" id="PF14759">
    <property type="entry name" value="Reductase_C"/>
    <property type="match status" value="1"/>
</dbReference>
<dbReference type="InterPro" id="IPR016156">
    <property type="entry name" value="FAD/NAD-linked_Rdtase_dimer_sf"/>
</dbReference>
<keyword evidence="3" id="KW-0274">FAD</keyword>
<dbReference type="InterPro" id="IPR028202">
    <property type="entry name" value="Reductase_C"/>
</dbReference>
<dbReference type="InterPro" id="IPR036188">
    <property type="entry name" value="FAD/NAD-bd_sf"/>
</dbReference>
<dbReference type="RefSeq" id="WP_184580707.1">
    <property type="nucleotide sequence ID" value="NZ_JACHJT010000001.1"/>
</dbReference>
<dbReference type="SUPFAM" id="SSF51905">
    <property type="entry name" value="FAD/NAD(P)-binding domain"/>
    <property type="match status" value="2"/>
</dbReference>
<dbReference type="SUPFAM" id="SSF55424">
    <property type="entry name" value="FAD/NAD-linked reductases, dimerisation (C-terminal) domain"/>
    <property type="match status" value="1"/>
</dbReference>
<protein>
    <submittedName>
        <fullName evidence="7">NADPH-dependent 2,4-dienoyl-CoA reductase/sulfur reductase-like enzyme</fullName>
    </submittedName>
</protein>
<dbReference type="Proteomes" id="UP000523007">
    <property type="component" value="Unassembled WGS sequence"/>
</dbReference>
<evidence type="ECO:0000259" key="5">
    <source>
        <dbReference type="Pfam" id="PF07992"/>
    </source>
</evidence>
<comment type="caution">
    <text evidence="7">The sequence shown here is derived from an EMBL/GenBank/DDBJ whole genome shotgun (WGS) entry which is preliminary data.</text>
</comment>
<sequence>MRKVTVVGASLAGLNAARSLRTQGFDGALTIVGAEHHPPYDRPPLSKEFLLGKATPAELALHEDDIDADLDADWRLGTPATGLDTRRRVVHLADGTELASDGVVVATGAAPRALPGAEGLSGVHVLRTLDDAEALRADLNTGTPRIAVVGGSFIGAEIAASCAALGLEVTVVEASAAPLAPVLGQEMAAHCAALHRENGVRLLCGARVARLLGQGKVTGVELDDGRHVPADVVVAGIGVRPNTAWLTGSGVDLGDGVLCDTGCRTSVPGVVAVGDVARLCRSGGGSARIEHWSSANLQPAVAVRNLLAGATVEEYQRKPYFWSDQYGVRLQFAGTTGPGDTVRVVEGDPDERSFAAVYEHGDTVTAVLAMNRPRPFTRLRRSLA</sequence>
<dbReference type="Gene3D" id="3.50.50.60">
    <property type="entry name" value="FAD/NAD(P)-binding domain"/>
    <property type="match status" value="2"/>
</dbReference>
<evidence type="ECO:0000313" key="7">
    <source>
        <dbReference type="EMBL" id="MBB4933025.1"/>
    </source>
</evidence>
<dbReference type="GO" id="GO:0005737">
    <property type="term" value="C:cytoplasm"/>
    <property type="evidence" value="ECO:0007669"/>
    <property type="project" value="TreeGrafter"/>
</dbReference>
<proteinExistence type="predicted"/>
<keyword evidence="8" id="KW-1185">Reference proteome</keyword>
<dbReference type="EMBL" id="JACHJT010000001">
    <property type="protein sequence ID" value="MBB4933025.1"/>
    <property type="molecule type" value="Genomic_DNA"/>
</dbReference>
<accession>A0A7W7RJB6</accession>
<evidence type="ECO:0000259" key="6">
    <source>
        <dbReference type="Pfam" id="PF14759"/>
    </source>
</evidence>
<feature type="domain" description="FAD/NAD(P)-binding" evidence="5">
    <location>
        <begin position="3"/>
        <end position="295"/>
    </location>
</feature>
<dbReference type="PRINTS" id="PR00368">
    <property type="entry name" value="FADPNR"/>
</dbReference>
<comment type="cofactor">
    <cofactor evidence="1">
        <name>FAD</name>
        <dbReference type="ChEBI" id="CHEBI:57692"/>
    </cofactor>
</comment>
<evidence type="ECO:0000256" key="2">
    <source>
        <dbReference type="ARBA" id="ARBA00022630"/>
    </source>
</evidence>
<gene>
    <name evidence="7" type="ORF">F4561_003845</name>
</gene>
<dbReference type="InterPro" id="IPR050446">
    <property type="entry name" value="FAD-oxidoreductase/Apoptosis"/>
</dbReference>
<dbReference type="PANTHER" id="PTHR43557:SF2">
    <property type="entry name" value="RIESKE DOMAIN-CONTAINING PROTEIN-RELATED"/>
    <property type="match status" value="1"/>
</dbReference>